<comment type="caution">
    <text evidence="6">The sequence shown here is derived from an EMBL/GenBank/DDBJ whole genome shotgun (WGS) entry which is preliminary data.</text>
</comment>
<dbReference type="EMBL" id="JBIUZV010000003">
    <property type="protein sequence ID" value="MFJ3045623.1"/>
    <property type="molecule type" value="Genomic_DNA"/>
</dbReference>
<reference evidence="6 7" key="1">
    <citation type="submission" date="2024-10" db="EMBL/GenBank/DDBJ databases">
        <title>The Natural Products Discovery Center: Release of the First 8490 Sequenced Strains for Exploring Actinobacteria Biosynthetic Diversity.</title>
        <authorList>
            <person name="Kalkreuter E."/>
            <person name="Kautsar S.A."/>
            <person name="Yang D."/>
            <person name="Bader C.D."/>
            <person name="Teijaro C.N."/>
            <person name="Fluegel L."/>
            <person name="Davis C.M."/>
            <person name="Simpson J.R."/>
            <person name="Lauterbach L."/>
            <person name="Steele A.D."/>
            <person name="Gui C."/>
            <person name="Meng S."/>
            <person name="Li G."/>
            <person name="Viehrig K."/>
            <person name="Ye F."/>
            <person name="Su P."/>
            <person name="Kiefer A.F."/>
            <person name="Nichols A."/>
            <person name="Cepeda A.J."/>
            <person name="Yan W."/>
            <person name="Fan B."/>
            <person name="Jiang Y."/>
            <person name="Adhikari A."/>
            <person name="Zheng C.-J."/>
            <person name="Schuster L."/>
            <person name="Cowan T.M."/>
            <person name="Smanski M.J."/>
            <person name="Chevrette M.G."/>
            <person name="De Carvalho L.P.S."/>
            <person name="Shen B."/>
        </authorList>
    </citation>
    <scope>NUCLEOTIDE SEQUENCE [LARGE SCALE GENOMIC DNA]</scope>
    <source>
        <strain evidence="6 7">NPDC087045</strain>
    </source>
</reference>
<keyword evidence="2" id="KW-0805">Transcription regulation</keyword>
<evidence type="ECO:0000313" key="6">
    <source>
        <dbReference type="EMBL" id="MFJ3045623.1"/>
    </source>
</evidence>
<evidence type="ECO:0000256" key="3">
    <source>
        <dbReference type="ARBA" id="ARBA00023125"/>
    </source>
</evidence>
<dbReference type="CDD" id="cd08474">
    <property type="entry name" value="PBP2_CrgA_like_5"/>
    <property type="match status" value="1"/>
</dbReference>
<dbReference type="PANTHER" id="PTHR30537:SF1">
    <property type="entry name" value="HTH-TYPE TRANSCRIPTIONAL REGULATOR PGRR"/>
    <property type="match status" value="1"/>
</dbReference>
<evidence type="ECO:0000259" key="5">
    <source>
        <dbReference type="PROSITE" id="PS50931"/>
    </source>
</evidence>
<sequence length="301" mass="33736">MHRETYSDLLAFIAVAQECSFTRAAARMGVSQSALSHTIRALEAKMGVRLLTRTTRSVSPTEAGERLLRNIAPRFEEIQELLSQINDLHDSPAGTVRISASENAAETVLWPKLAKLLPKFPDLKVEVVMENRRSDIVAERFDMGVRLGNEVSNDMAVVPISAGMQVAVVGSPAYLSKYGIPQKPHDLANHQCINLRMMTHGELYAWEFRKGKKNVEVRVDGQLIFNNARQILSAALAGFGLAYVPLEMARTYIAKRRLVAVLEEWSPAFPGYHLYYPGRKQLPRAMEVVIEGLRHRPDEED</sequence>
<dbReference type="Proteomes" id="UP001617427">
    <property type="component" value="Unassembled WGS sequence"/>
</dbReference>
<dbReference type="InterPro" id="IPR058163">
    <property type="entry name" value="LysR-type_TF_proteobact-type"/>
</dbReference>
<proteinExistence type="inferred from homology"/>
<feature type="domain" description="HTH lysR-type" evidence="5">
    <location>
        <begin position="4"/>
        <end position="61"/>
    </location>
</feature>
<dbReference type="PANTHER" id="PTHR30537">
    <property type="entry name" value="HTH-TYPE TRANSCRIPTIONAL REGULATOR"/>
    <property type="match status" value="1"/>
</dbReference>
<evidence type="ECO:0000256" key="2">
    <source>
        <dbReference type="ARBA" id="ARBA00023015"/>
    </source>
</evidence>
<gene>
    <name evidence="6" type="ORF">ACIPEN_07340</name>
</gene>
<dbReference type="RefSeq" id="WP_402699308.1">
    <property type="nucleotide sequence ID" value="NZ_JBIUZV010000003.1"/>
</dbReference>
<dbReference type="Pfam" id="PF03466">
    <property type="entry name" value="LysR_substrate"/>
    <property type="match status" value="1"/>
</dbReference>
<evidence type="ECO:0000256" key="4">
    <source>
        <dbReference type="ARBA" id="ARBA00023163"/>
    </source>
</evidence>
<dbReference type="PROSITE" id="PS50931">
    <property type="entry name" value="HTH_LYSR"/>
    <property type="match status" value="1"/>
</dbReference>
<dbReference type="SUPFAM" id="SSF53850">
    <property type="entry name" value="Periplasmic binding protein-like II"/>
    <property type="match status" value="1"/>
</dbReference>
<keyword evidence="7" id="KW-1185">Reference proteome</keyword>
<name>A0ABW8EXV9_9BURK</name>
<dbReference type="Pfam" id="PF00126">
    <property type="entry name" value="HTH_1"/>
    <property type="match status" value="1"/>
</dbReference>
<evidence type="ECO:0000313" key="7">
    <source>
        <dbReference type="Proteomes" id="UP001617427"/>
    </source>
</evidence>
<dbReference type="SUPFAM" id="SSF46785">
    <property type="entry name" value="Winged helix' DNA-binding domain"/>
    <property type="match status" value="1"/>
</dbReference>
<comment type="similarity">
    <text evidence="1">Belongs to the LysR transcriptional regulatory family.</text>
</comment>
<keyword evidence="3" id="KW-0238">DNA-binding</keyword>
<accession>A0ABW8EXV9</accession>
<protein>
    <submittedName>
        <fullName evidence="6">LysR family transcriptional regulator</fullName>
    </submittedName>
</protein>
<dbReference type="PRINTS" id="PR00039">
    <property type="entry name" value="HTHLYSR"/>
</dbReference>
<dbReference type="Gene3D" id="3.40.190.290">
    <property type="match status" value="1"/>
</dbReference>
<keyword evidence="4" id="KW-0804">Transcription</keyword>
<organism evidence="6 7">
    <name type="scientific">Herbaspirillum chlorophenolicum</name>
    <dbReference type="NCBI Taxonomy" id="211589"/>
    <lineage>
        <taxon>Bacteria</taxon>
        <taxon>Pseudomonadati</taxon>
        <taxon>Pseudomonadota</taxon>
        <taxon>Betaproteobacteria</taxon>
        <taxon>Burkholderiales</taxon>
        <taxon>Oxalobacteraceae</taxon>
        <taxon>Herbaspirillum</taxon>
    </lineage>
</organism>
<dbReference type="InterPro" id="IPR005119">
    <property type="entry name" value="LysR_subst-bd"/>
</dbReference>
<dbReference type="InterPro" id="IPR036388">
    <property type="entry name" value="WH-like_DNA-bd_sf"/>
</dbReference>
<dbReference type="Gene3D" id="1.10.10.10">
    <property type="entry name" value="Winged helix-like DNA-binding domain superfamily/Winged helix DNA-binding domain"/>
    <property type="match status" value="1"/>
</dbReference>
<dbReference type="InterPro" id="IPR036390">
    <property type="entry name" value="WH_DNA-bd_sf"/>
</dbReference>
<evidence type="ECO:0000256" key="1">
    <source>
        <dbReference type="ARBA" id="ARBA00009437"/>
    </source>
</evidence>
<dbReference type="InterPro" id="IPR000847">
    <property type="entry name" value="LysR_HTH_N"/>
</dbReference>